<dbReference type="GO" id="GO:0016491">
    <property type="term" value="F:oxidoreductase activity"/>
    <property type="evidence" value="ECO:0007669"/>
    <property type="project" value="UniProtKB-KW"/>
</dbReference>
<accession>A0A317Q4M1</accession>
<evidence type="ECO:0000259" key="2">
    <source>
        <dbReference type="Pfam" id="PF01266"/>
    </source>
</evidence>
<feature type="domain" description="FAD dependent oxidoreductase" evidence="2">
    <location>
        <begin position="9"/>
        <end position="314"/>
    </location>
</feature>
<dbReference type="InterPro" id="IPR036188">
    <property type="entry name" value="FAD/NAD-bd_sf"/>
</dbReference>
<dbReference type="OrthoDB" id="9815989at2"/>
<dbReference type="Gene3D" id="3.30.9.10">
    <property type="entry name" value="D-Amino Acid Oxidase, subunit A, domain 2"/>
    <property type="match status" value="1"/>
</dbReference>
<organism evidence="3 4">
    <name type="scientific">Mangrovibacter plantisponsor</name>
    <dbReference type="NCBI Taxonomy" id="451513"/>
    <lineage>
        <taxon>Bacteria</taxon>
        <taxon>Pseudomonadati</taxon>
        <taxon>Pseudomonadota</taxon>
        <taxon>Gammaproteobacteria</taxon>
        <taxon>Enterobacterales</taxon>
        <taxon>Enterobacteriaceae</taxon>
        <taxon>Mangrovibacter</taxon>
    </lineage>
</organism>
<dbReference type="SUPFAM" id="SSF51905">
    <property type="entry name" value="FAD/NAD(P)-binding domain"/>
    <property type="match status" value="1"/>
</dbReference>
<gene>
    <name evidence="3" type="ORF">DES37_102160</name>
</gene>
<dbReference type="EMBL" id="QGTS01000002">
    <property type="protein sequence ID" value="PWW11554.1"/>
    <property type="molecule type" value="Genomic_DNA"/>
</dbReference>
<evidence type="ECO:0000313" key="4">
    <source>
        <dbReference type="Proteomes" id="UP000246744"/>
    </source>
</evidence>
<evidence type="ECO:0000313" key="3">
    <source>
        <dbReference type="EMBL" id="PWW11554.1"/>
    </source>
</evidence>
<protein>
    <submittedName>
        <fullName evidence="3">FAD dependent oxidoreductase</fullName>
    </submittedName>
</protein>
<keyword evidence="1" id="KW-0560">Oxidoreductase</keyword>
<keyword evidence="4" id="KW-1185">Reference proteome</keyword>
<dbReference type="PANTHER" id="PTHR42720">
    <property type="entry name" value="GLYCEROL-3-PHOSPHATE DEHYDROGENASE"/>
    <property type="match status" value="1"/>
</dbReference>
<dbReference type="Proteomes" id="UP000246744">
    <property type="component" value="Unassembled WGS sequence"/>
</dbReference>
<dbReference type="AlphaFoldDB" id="A0A317Q4M1"/>
<dbReference type="InterPro" id="IPR006076">
    <property type="entry name" value="FAD-dep_OxRdtase"/>
</dbReference>
<name>A0A317Q4M1_9ENTR</name>
<comment type="caution">
    <text evidence="3">The sequence shown here is derived from an EMBL/GenBank/DDBJ whole genome shotgun (WGS) entry which is preliminary data.</text>
</comment>
<proteinExistence type="predicted"/>
<dbReference type="Pfam" id="PF01266">
    <property type="entry name" value="DAO"/>
    <property type="match status" value="1"/>
</dbReference>
<dbReference type="RefSeq" id="WP_110025054.1">
    <property type="nucleotide sequence ID" value="NZ_QGTS01000002.1"/>
</dbReference>
<reference evidence="3 4" key="1">
    <citation type="submission" date="2018-05" db="EMBL/GenBank/DDBJ databases">
        <title>Genomic Encyclopedia of Type Strains, Phase IV (KMG-IV): sequencing the most valuable type-strain genomes for metagenomic binning, comparative biology and taxonomic classification.</title>
        <authorList>
            <person name="Goeker M."/>
        </authorList>
    </citation>
    <scope>NUCLEOTIDE SEQUENCE [LARGE SCALE GENOMIC DNA]</scope>
    <source>
        <strain evidence="3 4">DSM 19579</strain>
    </source>
</reference>
<sequence length="376" mass="42779">MKILGDCPKVIIAGGGFFGLYLAEQLSLRGVSVILIEKEDSLMSRASFNNQARVHNGYHYPRSILTAMRSRLSFPRFVSEFKDCIVDDFDKYYLVAGPLSKVNGEQFYQFCKRIGAHCETAPSNIKKLVNPGLVEEVFATNEYAFDSHKLRDLIIERLSLTGAEIYTSSEVLSITRCNENLVVHAIIDGEEQYLEADHVFNCTYSCINNLLHNSSLKLIPLRHEMTEMCLITPPEVLKNIGITVMCGPFFSAMPFPSLGFHSLSHVRYTPHYEWNDVDGKEYQEPHDLYDKSEKHTAWRYMISDAKRYIPIIGESQYHKSLWEVKTILPRSDSDDSRPILFKANYGLKGLHCIMGGKIDNIYDVIEEIDRVLGLGG</sequence>
<dbReference type="Gene3D" id="3.50.50.60">
    <property type="entry name" value="FAD/NAD(P)-binding domain"/>
    <property type="match status" value="1"/>
</dbReference>
<evidence type="ECO:0000256" key="1">
    <source>
        <dbReference type="ARBA" id="ARBA00023002"/>
    </source>
</evidence>
<dbReference type="InterPro" id="IPR052745">
    <property type="entry name" value="G3P_Oxidase/Oxidoreductase"/>
</dbReference>
<dbReference type="PANTHER" id="PTHR42720:SF1">
    <property type="entry name" value="GLYCEROL 3-PHOSPHATE OXIDASE"/>
    <property type="match status" value="1"/>
</dbReference>